<protein>
    <submittedName>
        <fullName evidence="4">Uncharacterized protein</fullName>
    </submittedName>
</protein>
<evidence type="ECO:0000259" key="2">
    <source>
        <dbReference type="Pfam" id="PF22974"/>
    </source>
</evidence>
<proteinExistence type="predicted"/>
<evidence type="ECO:0000259" key="3">
    <source>
        <dbReference type="Pfam" id="PF23865"/>
    </source>
</evidence>
<name>A0AAD4EZ94_9PEZI</name>
<organism evidence="4 5">
    <name type="scientific">Staphylotrichum longicolle</name>
    <dbReference type="NCBI Taxonomy" id="669026"/>
    <lineage>
        <taxon>Eukaryota</taxon>
        <taxon>Fungi</taxon>
        <taxon>Dikarya</taxon>
        <taxon>Ascomycota</taxon>
        <taxon>Pezizomycotina</taxon>
        <taxon>Sordariomycetes</taxon>
        <taxon>Sordariomycetidae</taxon>
        <taxon>Sordariales</taxon>
        <taxon>Chaetomiaceae</taxon>
        <taxon>Staphylotrichum</taxon>
    </lineage>
</organism>
<dbReference type="AlphaFoldDB" id="A0AAD4EZ94"/>
<accession>A0AAD4EZ94</accession>
<dbReference type="EMBL" id="JAHCVI010000001">
    <property type="protein sequence ID" value="KAG7290110.1"/>
    <property type="molecule type" value="Genomic_DNA"/>
</dbReference>
<reference evidence="4" key="1">
    <citation type="submission" date="2023-02" db="EMBL/GenBank/DDBJ databases">
        <authorList>
            <person name="Palmer J.M."/>
        </authorList>
    </citation>
    <scope>NUCLEOTIDE SEQUENCE</scope>
    <source>
        <strain evidence="4">FW57</strain>
    </source>
</reference>
<evidence type="ECO:0000313" key="4">
    <source>
        <dbReference type="EMBL" id="KAG7290110.1"/>
    </source>
</evidence>
<feature type="domain" description="DUF7223" evidence="3">
    <location>
        <begin position="237"/>
        <end position="496"/>
    </location>
</feature>
<gene>
    <name evidence="4" type="ORF">NEMBOFW57_000105</name>
</gene>
<keyword evidence="1" id="KW-0732">Signal</keyword>
<dbReference type="Proteomes" id="UP001197093">
    <property type="component" value="Unassembled WGS sequence"/>
</dbReference>
<dbReference type="Pfam" id="PF23865">
    <property type="entry name" value="DUF7223"/>
    <property type="match status" value="1"/>
</dbReference>
<evidence type="ECO:0000256" key="1">
    <source>
        <dbReference type="SAM" id="SignalP"/>
    </source>
</evidence>
<comment type="caution">
    <text evidence="4">The sequence shown here is derived from an EMBL/GenBank/DDBJ whole genome shotgun (WGS) entry which is preliminary data.</text>
</comment>
<sequence length="884" mass="96614">MVAMRALVLASAFSGLCGAVAGSGTGDYVDLVPIPRYMWDPHMQEPEPVEKRQNKDDPEVIGNVTLTGSEQMLWSTGPWGPGANHSTIVSLVTYVPQEQRIIDMARFVKHLEQARCAENMMLQFKNYGTFNAARKEWEWANYNDMRSFVIVLDTEKCGANSSAEPWIVNHASYIDSNRTIFLNARRTTWKSVASNYFLDFGTVPTANWTNGPPWNGNPKSTNDGVAKRWDVGGAFTLNLASTWPRTFINQTWGATTFTVACVECGVTGGIEFSGHIEGSIFGGLDHLVISARPIDLGVGVNLEARMKGSYNFEGKDWASQEFELLTIPLPSGWRIPGVLTFGPTAKLLAGYELTSISGSATVTAGASLDIPDSSIAEVDILSDDKFRLEGWVPQFHVQPPTLEEGTITAKGRIYGKVAVAVELEVLDEDGVTADVYVEVPLTIEAEVGYESGGFCEAGGAPYGFSLDVDVGAVIGLEAYKEINGKKDVFFDTELYKNYDVVELPEICLAWGSPPAGSCIPLMDGPMQDWYDNEMEVDPGIPEDGEEDDDDLAASRRALEVRAQLEKRADDFDYYNLKCDPKDKNAQIHSKYKIKLRPYPGPSKIEEWGDAAVTVPIMKVGIDGCANPSSIDACKPDNWVVTEGTDDNDLFGGETWSTEHVYEGSWVRDFLDHLQGKYFNAAGGCDAIATAFSIGQRSGYTQDMLNCLGTPQTYKDRMTLFPLHENGIKYRIFAPGVTSIDTRYDVTSNNKYSVHDGVCELGRMVATCGYMEYPAVQDRLMNSIRAMDALMARIDADPAMPKPNGLVSYQAEHRAWFTKLWADGIAKLQKQLVDSAAFLVDPANAADYAALPQEIKTKVDALAGANGANAAAAAQALCGGAFTYP</sequence>
<feature type="chain" id="PRO_5041986513" evidence="1">
    <location>
        <begin position="23"/>
        <end position="884"/>
    </location>
</feature>
<feature type="signal peptide" evidence="1">
    <location>
        <begin position="1"/>
        <end position="22"/>
    </location>
</feature>
<feature type="domain" description="DUF7029" evidence="2">
    <location>
        <begin position="97"/>
        <end position="196"/>
    </location>
</feature>
<evidence type="ECO:0000313" key="5">
    <source>
        <dbReference type="Proteomes" id="UP001197093"/>
    </source>
</evidence>
<keyword evidence="5" id="KW-1185">Reference proteome</keyword>
<dbReference type="Pfam" id="PF22974">
    <property type="entry name" value="DUF7029"/>
    <property type="match status" value="1"/>
</dbReference>
<dbReference type="InterPro" id="IPR054293">
    <property type="entry name" value="DUF7029"/>
</dbReference>
<dbReference type="InterPro" id="IPR055647">
    <property type="entry name" value="DUF7223"/>
</dbReference>